<dbReference type="SUPFAM" id="SSF48452">
    <property type="entry name" value="TPR-like"/>
    <property type="match status" value="1"/>
</dbReference>
<evidence type="ECO:0000313" key="2">
    <source>
        <dbReference type="Proteomes" id="UP000566071"/>
    </source>
</evidence>
<dbReference type="EMBL" id="JABFCR010000021">
    <property type="protein sequence ID" value="NNU33834.1"/>
    <property type="molecule type" value="Genomic_DNA"/>
</dbReference>
<reference evidence="1 2" key="1">
    <citation type="submission" date="2020-05" db="EMBL/GenBank/DDBJ databases">
        <authorList>
            <person name="Khan S.A."/>
            <person name="Jeon C.O."/>
            <person name="Chun B.H."/>
        </authorList>
    </citation>
    <scope>NUCLEOTIDE SEQUENCE [LARGE SCALE GENOMIC DNA]</scope>
    <source>
        <strain evidence="1 2">S1162</strain>
    </source>
</reference>
<accession>A0ABX1W0T3</accession>
<protein>
    <submittedName>
        <fullName evidence="1">Uncharacterized protein</fullName>
    </submittedName>
</protein>
<dbReference type="Gene3D" id="1.25.40.390">
    <property type="match status" value="1"/>
</dbReference>
<comment type="caution">
    <text evidence="1">The sequence shown here is derived from an EMBL/GenBank/DDBJ whole genome shotgun (WGS) entry which is preliminary data.</text>
</comment>
<organism evidence="1 2">
    <name type="scientific">Mucilaginibacter humi</name>
    <dbReference type="NCBI Taxonomy" id="2732510"/>
    <lineage>
        <taxon>Bacteria</taxon>
        <taxon>Pseudomonadati</taxon>
        <taxon>Bacteroidota</taxon>
        <taxon>Sphingobacteriia</taxon>
        <taxon>Sphingobacteriales</taxon>
        <taxon>Sphingobacteriaceae</taxon>
        <taxon>Mucilaginibacter</taxon>
    </lineage>
</organism>
<dbReference type="RefSeq" id="WP_175269518.1">
    <property type="nucleotide sequence ID" value="NZ_JABFCR010000021.1"/>
</dbReference>
<gene>
    <name evidence="1" type="ORF">HK413_06175</name>
</gene>
<name>A0ABX1W0T3_9SPHI</name>
<evidence type="ECO:0000313" key="1">
    <source>
        <dbReference type="EMBL" id="NNU33834.1"/>
    </source>
</evidence>
<proteinExistence type="predicted"/>
<keyword evidence="2" id="KW-1185">Reference proteome</keyword>
<dbReference type="Proteomes" id="UP000566071">
    <property type="component" value="Unassembled WGS sequence"/>
</dbReference>
<dbReference type="InterPro" id="IPR011990">
    <property type="entry name" value="TPR-like_helical_dom_sf"/>
</dbReference>
<sequence>MAFKSRIMLHAASIAKYNTITLTSGGVQLCGIPVAKANDYYKASYDAAAMVIGKYSLYKQSWSPTDKVAQAANYSAIFIDPASPENIFVRQYHYPEASHWFDVENIPRQLWNGVESAETNPTLDFVEMFEGLPRNGAGTFQTVDAGGKYITYNNAGDPFANAEPRLKGIVLFPGDLFKNRN</sequence>